<keyword evidence="2" id="KW-1185">Reference proteome</keyword>
<dbReference type="Proteomes" id="UP000622475">
    <property type="component" value="Unassembled WGS sequence"/>
</dbReference>
<evidence type="ECO:0000313" key="2">
    <source>
        <dbReference type="Proteomes" id="UP000622475"/>
    </source>
</evidence>
<sequence length="331" mass="37272">MLRILNDSGQILRAHKKLLRQFLPLFNEEIECTIGYHGGSFQETVQYSDSLDLWFATWEYEGVIKNLFGLGRPNENTSNSMTGQINIPIEQTDRSVAGALAKSEAGQVLLLHRGNIGGGKLGIGKSMFLENFRGDQEDVDELGKVTRFCVIGEIGSTLLPIQIKNFMVEIRRIKDLVTFPDEFNANPFRFNDEKGGTYTLGDLTRGGQANRTHYIIVNALSGLLEKQGFKVGNDRNRDLFIHDLKRIKALFEIKSCLSTHNLYSAVGQLLIYSIPISTPVLLILILPEKLEPSVEKKLKQYSINVLYISISPDNEPIFPMRKLSNLLNQLK</sequence>
<dbReference type="AlphaFoldDB" id="A0A929PY89"/>
<proteinExistence type="predicted"/>
<protein>
    <submittedName>
        <fullName evidence="1">Uncharacterized protein</fullName>
    </submittedName>
</protein>
<dbReference type="EMBL" id="JADFFL010000005">
    <property type="protein sequence ID" value="MBE9663082.1"/>
    <property type="molecule type" value="Genomic_DNA"/>
</dbReference>
<evidence type="ECO:0000313" key="1">
    <source>
        <dbReference type="EMBL" id="MBE9663082.1"/>
    </source>
</evidence>
<accession>A0A929PY89</accession>
<name>A0A929PY89_9SPHI</name>
<dbReference type="RefSeq" id="WP_194112310.1">
    <property type="nucleotide sequence ID" value="NZ_JADFFL010000005.1"/>
</dbReference>
<comment type="caution">
    <text evidence="1">The sequence shown here is derived from an EMBL/GenBank/DDBJ whole genome shotgun (WGS) entry which is preliminary data.</text>
</comment>
<organism evidence="1 2">
    <name type="scientific">Mucilaginibacter myungsuensis</name>
    <dbReference type="NCBI Taxonomy" id="649104"/>
    <lineage>
        <taxon>Bacteria</taxon>
        <taxon>Pseudomonadati</taxon>
        <taxon>Bacteroidota</taxon>
        <taxon>Sphingobacteriia</taxon>
        <taxon>Sphingobacteriales</taxon>
        <taxon>Sphingobacteriaceae</taxon>
        <taxon>Mucilaginibacter</taxon>
    </lineage>
</organism>
<gene>
    <name evidence="1" type="ORF">IRJ16_14430</name>
</gene>
<reference evidence="1" key="1">
    <citation type="submission" date="2020-10" db="EMBL/GenBank/DDBJ databases">
        <title>Mucilaginibacter mali sp. nov., isolated from rhizosphere soil of apple orchard.</title>
        <authorList>
            <person name="Lee J.-S."/>
            <person name="Kim H.S."/>
            <person name="Kim J.-S."/>
        </authorList>
    </citation>
    <scope>NUCLEOTIDE SEQUENCE</scope>
    <source>
        <strain evidence="1">KCTC 22746</strain>
    </source>
</reference>